<evidence type="ECO:0000313" key="1">
    <source>
        <dbReference type="EMBL" id="RPA65040.1"/>
    </source>
</evidence>
<dbReference type="InterPro" id="IPR006724">
    <property type="entry name" value="Phage_TTP"/>
</dbReference>
<dbReference type="Proteomes" id="UP000273977">
    <property type="component" value="Unassembled WGS sequence"/>
</dbReference>
<dbReference type="NCBIfam" id="TIGR01603">
    <property type="entry name" value="maj_tail_phi13"/>
    <property type="match status" value="1"/>
</dbReference>
<dbReference type="AlphaFoldDB" id="A0A3N4H2K2"/>
<proteinExistence type="predicted"/>
<accession>A0A3N4H2K2</accession>
<gene>
    <name evidence="1" type="ORF">EF384_01110</name>
</gene>
<dbReference type="RefSeq" id="WP_123779144.1">
    <property type="nucleotide sequence ID" value="NZ_RKMG01000002.1"/>
</dbReference>
<dbReference type="Pfam" id="PF04630">
    <property type="entry name" value="Phage_TTP_1"/>
    <property type="match status" value="1"/>
</dbReference>
<dbReference type="EMBL" id="RKMG01000002">
    <property type="protein sequence ID" value="RPA65040.1"/>
    <property type="molecule type" value="Genomic_DNA"/>
</dbReference>
<protein>
    <submittedName>
        <fullName evidence="1">Phage tail protein</fullName>
    </submittedName>
</protein>
<dbReference type="InterPro" id="IPR006490">
    <property type="entry name" value="Maj_tail_phi13"/>
</dbReference>
<keyword evidence="2" id="KW-1185">Reference proteome</keyword>
<sequence>MTLVGFKRATIGIFGSDGTVTEKIIVEGKAEKGATTTAEITGLSKEATRVYGSDIAYYVSQRGTGDVSVNLGLLDLPDAANDKILGYKTTSEGISYIGNDTEAPYVAIMLESGNLQGEKAMLGFFKGKISKESITLNTLNNEAFTPEAETYVFSAIEDTKEGESFGQVVGKYVGDAQESITKLEKQVFPTTLPVG</sequence>
<organism evidence="1 2">
    <name type="scientific">Aerococcus agrisoli</name>
    <dbReference type="NCBI Taxonomy" id="2487350"/>
    <lineage>
        <taxon>Bacteria</taxon>
        <taxon>Bacillati</taxon>
        <taxon>Bacillota</taxon>
        <taxon>Bacilli</taxon>
        <taxon>Lactobacillales</taxon>
        <taxon>Aerococcaceae</taxon>
        <taxon>Aerococcus</taxon>
    </lineage>
</organism>
<comment type="caution">
    <text evidence="1">The sequence shown here is derived from an EMBL/GenBank/DDBJ whole genome shotgun (WGS) entry which is preliminary data.</text>
</comment>
<name>A0A3N4H2K2_9LACT</name>
<dbReference type="OrthoDB" id="2408663at2"/>
<evidence type="ECO:0000313" key="2">
    <source>
        <dbReference type="Proteomes" id="UP000273977"/>
    </source>
</evidence>
<reference evidence="1 2" key="1">
    <citation type="submission" date="2018-11" db="EMBL/GenBank/DDBJ databases">
        <title>Aerococcus sp. SJQ22, whole genome shotgun sequence.</title>
        <authorList>
            <person name="Sun L."/>
            <person name="Gao X."/>
            <person name="Chen W."/>
            <person name="Huang K."/>
        </authorList>
    </citation>
    <scope>NUCLEOTIDE SEQUENCE [LARGE SCALE GENOMIC DNA]</scope>
    <source>
        <strain evidence="1 2">SJQ22</strain>
    </source>
</reference>